<accession>A0A426QKW2</accession>
<proteinExistence type="predicted"/>
<sequence>MDPGRHTGLISTMSRQHRRHQRLKLKSLYVWHRYIGLTAALFVLILAVTGLLLNHTERFAFDSRHVHNDWVLDWYGIEAPERYTSYALEGDHITLFGRHLYHNLHELEGEHEGLIGALRVGDLVVVAVDREILLLMGDGELVERLGGSEGVPSGMRRLGLDSDGALVVEGGHAYYQPDADFIRWRHWEGDPDTVTWTQADTLPDKLYEELVEHYRGEVLPVERVLLDLHSGRILGRHGYLVMDIAAVLLIALALSGSLIWLRRRR</sequence>
<keyword evidence="1" id="KW-0472">Membrane</keyword>
<keyword evidence="1" id="KW-0812">Transmembrane</keyword>
<organism evidence="2 3">
    <name type="scientific">Thiohalobacter thiocyanaticus</name>
    <dbReference type="NCBI Taxonomy" id="585455"/>
    <lineage>
        <taxon>Bacteria</taxon>
        <taxon>Pseudomonadati</taxon>
        <taxon>Pseudomonadota</taxon>
        <taxon>Gammaproteobacteria</taxon>
        <taxon>Thiohalobacterales</taxon>
        <taxon>Thiohalobacteraceae</taxon>
        <taxon>Thiohalobacter</taxon>
    </lineage>
</organism>
<dbReference type="Pfam" id="PF03929">
    <property type="entry name" value="PepSY_TM"/>
    <property type="match status" value="1"/>
</dbReference>
<name>A0A426QKW2_9GAMM</name>
<feature type="transmembrane region" description="Helical" evidence="1">
    <location>
        <begin position="28"/>
        <end position="53"/>
    </location>
</feature>
<gene>
    <name evidence="2" type="ORF">D6C00_11020</name>
</gene>
<dbReference type="AlphaFoldDB" id="A0A426QKW2"/>
<keyword evidence="1" id="KW-1133">Transmembrane helix</keyword>
<feature type="transmembrane region" description="Helical" evidence="1">
    <location>
        <begin position="239"/>
        <end position="261"/>
    </location>
</feature>
<evidence type="ECO:0000313" key="3">
    <source>
        <dbReference type="Proteomes" id="UP000287798"/>
    </source>
</evidence>
<protein>
    <submittedName>
        <fullName evidence="2">PepSY domain-containing protein</fullName>
    </submittedName>
</protein>
<keyword evidence="3" id="KW-1185">Reference proteome</keyword>
<evidence type="ECO:0000256" key="1">
    <source>
        <dbReference type="SAM" id="Phobius"/>
    </source>
</evidence>
<dbReference type="PANTHER" id="PTHR40115">
    <property type="entry name" value="INNER MEMBRANE PROTEIN WITH PEPSY TM HELIX"/>
    <property type="match status" value="1"/>
</dbReference>
<evidence type="ECO:0000313" key="2">
    <source>
        <dbReference type="EMBL" id="RRQ22424.1"/>
    </source>
</evidence>
<dbReference type="Proteomes" id="UP000287798">
    <property type="component" value="Unassembled WGS sequence"/>
</dbReference>
<dbReference type="InterPro" id="IPR005625">
    <property type="entry name" value="PepSY-ass_TM"/>
</dbReference>
<comment type="caution">
    <text evidence="2">The sequence shown here is derived from an EMBL/GenBank/DDBJ whole genome shotgun (WGS) entry which is preliminary data.</text>
</comment>
<dbReference type="EMBL" id="QZMU01000001">
    <property type="protein sequence ID" value="RRQ22424.1"/>
    <property type="molecule type" value="Genomic_DNA"/>
</dbReference>
<reference evidence="2 3" key="1">
    <citation type="journal article" date="2010" name="Int. J. Syst. Evol. Microbiol.">
        <title>Thiohalobacter thiocyanaticus gen. nov., sp. nov., a moderately halophilic, sulfur-oxidizing gammaproteobacterium from hypersaline lakes, that utilizes thiocyanate.</title>
        <authorList>
            <person name="Sorokin D.Y."/>
            <person name="Kovaleva O.L."/>
            <person name="Tourova T.P."/>
            <person name="Muyzer G."/>
        </authorList>
    </citation>
    <scope>NUCLEOTIDE SEQUENCE [LARGE SCALE GENOMIC DNA]</scope>
    <source>
        <strain evidence="2 3">Hrh1</strain>
    </source>
</reference>
<dbReference type="PANTHER" id="PTHR40115:SF1">
    <property type="entry name" value="INNER MEMBRANE PROTEIN WITH PEPSY TM HELIX"/>
    <property type="match status" value="1"/>
</dbReference>
<dbReference type="InterPro" id="IPR032307">
    <property type="entry name" value="PepSY_TM-like_2"/>
</dbReference>